<protein>
    <submittedName>
        <fullName evidence="1">Uncharacterized protein</fullName>
    </submittedName>
</protein>
<accession>X1M4C0</accession>
<reference evidence="1" key="1">
    <citation type="journal article" date="2014" name="Front. Microbiol.">
        <title>High frequency of phylogenetically diverse reductive dehalogenase-homologous genes in deep subseafloor sedimentary metagenomes.</title>
        <authorList>
            <person name="Kawai M."/>
            <person name="Futagami T."/>
            <person name="Toyoda A."/>
            <person name="Takaki Y."/>
            <person name="Nishi S."/>
            <person name="Hori S."/>
            <person name="Arai W."/>
            <person name="Tsubouchi T."/>
            <person name="Morono Y."/>
            <person name="Uchiyama I."/>
            <person name="Ito T."/>
            <person name="Fujiyama A."/>
            <person name="Inagaki F."/>
            <person name="Takami H."/>
        </authorList>
    </citation>
    <scope>NUCLEOTIDE SEQUENCE</scope>
    <source>
        <strain evidence="1">Expedition CK06-06</strain>
    </source>
</reference>
<name>X1M4C0_9ZZZZ</name>
<comment type="caution">
    <text evidence="1">The sequence shown here is derived from an EMBL/GenBank/DDBJ whole genome shotgun (WGS) entry which is preliminary data.</text>
</comment>
<sequence>MEKGNQVEKSISNMAKGVVEAIWLGNLDGEPEKSSDLVRTKVDHVEFGGETQVLLEDKNLAGEVSEACKRVIKNLCKEKTLAELFKDGNVRAKEKELKAAVEQLERELDPFVLRQIMLKTECSLCLV</sequence>
<dbReference type="EMBL" id="BARV01016392">
    <property type="protein sequence ID" value="GAI26442.1"/>
    <property type="molecule type" value="Genomic_DNA"/>
</dbReference>
<gene>
    <name evidence="1" type="ORF">S06H3_28141</name>
</gene>
<organism evidence="1">
    <name type="scientific">marine sediment metagenome</name>
    <dbReference type="NCBI Taxonomy" id="412755"/>
    <lineage>
        <taxon>unclassified sequences</taxon>
        <taxon>metagenomes</taxon>
        <taxon>ecological metagenomes</taxon>
    </lineage>
</organism>
<dbReference type="AlphaFoldDB" id="X1M4C0"/>
<evidence type="ECO:0000313" key="1">
    <source>
        <dbReference type="EMBL" id="GAI26442.1"/>
    </source>
</evidence>
<proteinExistence type="predicted"/>